<protein>
    <submittedName>
        <fullName evidence="2">SDR family oxidoreductase</fullName>
    </submittedName>
</protein>
<name>A0A538TZI4_UNCEI</name>
<dbReference type="InterPro" id="IPR016040">
    <property type="entry name" value="NAD(P)-bd_dom"/>
</dbReference>
<dbReference type="EMBL" id="VBPA01000351">
    <property type="protein sequence ID" value="TMQ69018.1"/>
    <property type="molecule type" value="Genomic_DNA"/>
</dbReference>
<dbReference type="Pfam" id="PF13460">
    <property type="entry name" value="NAD_binding_10"/>
    <property type="match status" value="1"/>
</dbReference>
<evidence type="ECO:0000313" key="3">
    <source>
        <dbReference type="Proteomes" id="UP000319836"/>
    </source>
</evidence>
<feature type="domain" description="NAD(P)-binding" evidence="1">
    <location>
        <begin position="2"/>
        <end position="55"/>
    </location>
</feature>
<proteinExistence type="predicted"/>
<evidence type="ECO:0000259" key="1">
    <source>
        <dbReference type="Pfam" id="PF13460"/>
    </source>
</evidence>
<comment type="caution">
    <text evidence="2">The sequence shown here is derived from an EMBL/GenBank/DDBJ whole genome shotgun (WGS) entry which is preliminary data.</text>
</comment>
<dbReference type="Gene3D" id="3.40.50.720">
    <property type="entry name" value="NAD(P)-binding Rossmann-like Domain"/>
    <property type="match status" value="1"/>
</dbReference>
<organism evidence="2 3">
    <name type="scientific">Eiseniibacteriota bacterium</name>
    <dbReference type="NCBI Taxonomy" id="2212470"/>
    <lineage>
        <taxon>Bacteria</taxon>
        <taxon>Candidatus Eiseniibacteriota</taxon>
    </lineage>
</organism>
<dbReference type="Proteomes" id="UP000319836">
    <property type="component" value="Unassembled WGS sequence"/>
</dbReference>
<feature type="non-terminal residue" evidence="2">
    <location>
        <position position="1"/>
    </location>
</feature>
<dbReference type="AlphaFoldDB" id="A0A538TZI4"/>
<sequence length="67" mass="7345">AIRSSSLDWTIVYPVGLSNGPRTGNYRVGQRLKLSGFPVISRADVADLLLKEVDDRSHIRQGVLIAP</sequence>
<reference evidence="2 3" key="1">
    <citation type="journal article" date="2019" name="Nat. Microbiol.">
        <title>Mediterranean grassland soil C-N compound turnover is dependent on rainfall and depth, and is mediated by genomically divergent microorganisms.</title>
        <authorList>
            <person name="Diamond S."/>
            <person name="Andeer P.F."/>
            <person name="Li Z."/>
            <person name="Crits-Christoph A."/>
            <person name="Burstein D."/>
            <person name="Anantharaman K."/>
            <person name="Lane K.R."/>
            <person name="Thomas B.C."/>
            <person name="Pan C."/>
            <person name="Northen T.R."/>
            <person name="Banfield J.F."/>
        </authorList>
    </citation>
    <scope>NUCLEOTIDE SEQUENCE [LARGE SCALE GENOMIC DNA]</scope>
    <source>
        <strain evidence="2">WS_10</strain>
    </source>
</reference>
<evidence type="ECO:0000313" key="2">
    <source>
        <dbReference type="EMBL" id="TMQ69018.1"/>
    </source>
</evidence>
<accession>A0A538TZI4</accession>
<gene>
    <name evidence="2" type="ORF">E6K80_13140</name>
</gene>